<dbReference type="SUPFAM" id="SSF46689">
    <property type="entry name" value="Homeodomain-like"/>
    <property type="match status" value="1"/>
</dbReference>
<reference evidence="2 3" key="1">
    <citation type="submission" date="2020-09" db="EMBL/GenBank/DDBJ databases">
        <title>Paenibacillus sp. strain PR3 16S rRNA gene Genome sequencing and assembly.</title>
        <authorList>
            <person name="Kim J."/>
        </authorList>
    </citation>
    <scope>NUCLEOTIDE SEQUENCE [LARGE SCALE GENOMIC DNA]</scope>
    <source>
        <strain evidence="2 3">PR3</strain>
    </source>
</reference>
<organism evidence="2 3">
    <name type="scientific">Paenibacillus terricola</name>
    <dbReference type="NCBI Taxonomy" id="2763503"/>
    <lineage>
        <taxon>Bacteria</taxon>
        <taxon>Bacillati</taxon>
        <taxon>Bacillota</taxon>
        <taxon>Bacilli</taxon>
        <taxon>Bacillales</taxon>
        <taxon>Paenibacillaceae</taxon>
        <taxon>Paenibacillus</taxon>
    </lineage>
</organism>
<dbReference type="InterPro" id="IPR014875">
    <property type="entry name" value="Mor_transcription_activator"/>
</dbReference>
<dbReference type="InterPro" id="IPR049739">
    <property type="entry name" value="YraL-like"/>
</dbReference>
<proteinExistence type="predicted"/>
<accession>A0ABR8MVN2</accession>
<evidence type="ECO:0000313" key="2">
    <source>
        <dbReference type="EMBL" id="MBD3919321.1"/>
    </source>
</evidence>
<gene>
    <name evidence="2" type="ORF">H8B09_11195</name>
</gene>
<dbReference type="InterPro" id="IPR009057">
    <property type="entry name" value="Homeodomain-like_sf"/>
</dbReference>
<dbReference type="EMBL" id="JACXZA010000002">
    <property type="protein sequence ID" value="MBD3919321.1"/>
    <property type="molecule type" value="Genomic_DNA"/>
</dbReference>
<dbReference type="PANTHER" id="PTHR37812:SF1">
    <property type="entry name" value="MU-LIKE PROPHAGE FLUMU PROTEIN C"/>
    <property type="match status" value="1"/>
</dbReference>
<dbReference type="PANTHER" id="PTHR37812">
    <property type="entry name" value="MU-LIKE PROPHAGE FLUMU PROTEIN C"/>
    <property type="match status" value="1"/>
</dbReference>
<comment type="caution">
    <text evidence="2">The sequence shown here is derived from an EMBL/GenBank/DDBJ whole genome shotgun (WGS) entry which is preliminary data.</text>
</comment>
<evidence type="ECO:0000313" key="3">
    <source>
        <dbReference type="Proteomes" id="UP000609346"/>
    </source>
</evidence>
<dbReference type="Proteomes" id="UP000609346">
    <property type="component" value="Unassembled WGS sequence"/>
</dbReference>
<dbReference type="InterPro" id="IPR052411">
    <property type="entry name" value="c-mor_Regulatory_Protein"/>
</dbReference>
<dbReference type="NCBIfam" id="NF040785">
    <property type="entry name" value="CD3324_fam"/>
    <property type="match status" value="1"/>
</dbReference>
<dbReference type="Pfam" id="PF08765">
    <property type="entry name" value="Mor"/>
    <property type="match status" value="1"/>
</dbReference>
<dbReference type="Gene3D" id="1.10.10.60">
    <property type="entry name" value="Homeodomain-like"/>
    <property type="match status" value="1"/>
</dbReference>
<evidence type="ECO:0000259" key="1">
    <source>
        <dbReference type="Pfam" id="PF08765"/>
    </source>
</evidence>
<name>A0ABR8MVN2_9BACL</name>
<feature type="domain" description="Mor transcription activator" evidence="1">
    <location>
        <begin position="21"/>
        <end position="97"/>
    </location>
</feature>
<keyword evidence="3" id="KW-1185">Reference proteome</keyword>
<sequence length="99" mass="11726">MSYGSRRLSSMKKYTNAHKVLPDELVKEIQKYIEGQYLYIPQQSRQQWGEGSGIREELSKRNEEIHQLYLDGVPVHKLAEQYNLSQERIRGIIYKKQSL</sequence>
<protein>
    <recommendedName>
        <fullName evidence="1">Mor transcription activator domain-containing protein</fullName>
    </recommendedName>
</protein>